<dbReference type="Gene3D" id="1.10.10.10">
    <property type="entry name" value="Winged helix-like DNA-binding domain superfamily/Winged helix DNA-binding domain"/>
    <property type="match status" value="1"/>
</dbReference>
<dbReference type="InterPro" id="IPR001584">
    <property type="entry name" value="Integrase_cat-core"/>
</dbReference>
<dbReference type="Proteomes" id="UP000028134">
    <property type="component" value="Unassembled WGS sequence"/>
</dbReference>
<protein>
    <submittedName>
        <fullName evidence="2">Integrase core domain protein</fullName>
    </submittedName>
</protein>
<dbReference type="PANTHER" id="PTHR35004:SF8">
    <property type="entry name" value="TRANSPOSASE RV3428C-RELATED"/>
    <property type="match status" value="1"/>
</dbReference>
<name>A0A078R663_PHOVU</name>
<dbReference type="GO" id="GO:0003676">
    <property type="term" value="F:nucleic acid binding"/>
    <property type="evidence" value="ECO:0007669"/>
    <property type="project" value="InterPro"/>
</dbReference>
<dbReference type="NCBIfam" id="NF033546">
    <property type="entry name" value="transpos_IS21"/>
    <property type="match status" value="1"/>
</dbReference>
<dbReference type="PANTHER" id="PTHR35004">
    <property type="entry name" value="TRANSPOSASE RV3428C-RELATED"/>
    <property type="match status" value="1"/>
</dbReference>
<organism evidence="2 3">
    <name type="scientific">Phocaeicola vulgatus str. 3775 SL</name>
    <name type="common">B</name>
    <name type="synonym">iv</name>
    <dbReference type="NCBI Taxonomy" id="1339350"/>
    <lineage>
        <taxon>Bacteria</taxon>
        <taxon>Pseudomonadati</taxon>
        <taxon>Bacteroidota</taxon>
        <taxon>Bacteroidia</taxon>
        <taxon>Bacteroidales</taxon>
        <taxon>Bacteroidaceae</taxon>
        <taxon>Phocaeicola</taxon>
    </lineage>
</organism>
<comment type="caution">
    <text evidence="2">The sequence shown here is derived from an EMBL/GenBank/DDBJ whole genome shotgun (WGS) entry which is preliminary data.</text>
</comment>
<dbReference type="InterPro" id="IPR012337">
    <property type="entry name" value="RNaseH-like_sf"/>
</dbReference>
<dbReference type="InterPro" id="IPR036397">
    <property type="entry name" value="RNaseH_sf"/>
</dbReference>
<proteinExistence type="predicted"/>
<dbReference type="Gene3D" id="3.30.420.10">
    <property type="entry name" value="Ribonuclease H-like superfamily/Ribonuclease H"/>
    <property type="match status" value="1"/>
</dbReference>
<gene>
    <name evidence="2" type="ORF">M097_2257</name>
</gene>
<dbReference type="PATRIC" id="fig|1339350.3.peg.2162"/>
<dbReference type="AlphaFoldDB" id="A0A078R663"/>
<sequence length="280" mass="32229">MTTKIANILQCYALGMEIKQISRSFELSRNTVRRYVRLFQKCGIPIKELASMPSSRIQEMFSEGVSRSQIPSQRQLELEALPPEYSARLSRRGVTVKSLYKEYHKTRPNGYKHASFGNYLMRYRMVTHVVGHIEHYADDQIYIDFASDKFEVIDNENGECRSVEMFVSILPCSHYTYCEAVWSQSKQDLIKACENALHFYGGIPMAIVPDNLKAAVARSNHNGPVINEEFAAFSEHYGCTVYPARVRHPKDKALVENAVKLLYRQYMQMSKSLCSTLWNL</sequence>
<dbReference type="InterPro" id="IPR036388">
    <property type="entry name" value="WH-like_DNA-bd_sf"/>
</dbReference>
<accession>A0A078R663</accession>
<dbReference type="RefSeq" id="WP_005842111.1">
    <property type="nucleotide sequence ID" value="NZ_JNHI01000010.1"/>
</dbReference>
<dbReference type="EMBL" id="JNHI01000010">
    <property type="protein sequence ID" value="KDS31059.1"/>
    <property type="molecule type" value="Genomic_DNA"/>
</dbReference>
<evidence type="ECO:0000259" key="1">
    <source>
        <dbReference type="PROSITE" id="PS50994"/>
    </source>
</evidence>
<feature type="domain" description="Integrase catalytic" evidence="1">
    <location>
        <begin position="130"/>
        <end position="280"/>
    </location>
</feature>
<dbReference type="PROSITE" id="PS50994">
    <property type="entry name" value="INTEGRASE"/>
    <property type="match status" value="1"/>
</dbReference>
<dbReference type="GO" id="GO:0015074">
    <property type="term" value="P:DNA integration"/>
    <property type="evidence" value="ECO:0007669"/>
    <property type="project" value="InterPro"/>
</dbReference>
<dbReference type="Pfam" id="PF00665">
    <property type="entry name" value="rve"/>
    <property type="match status" value="1"/>
</dbReference>
<reference evidence="2 3" key="1">
    <citation type="submission" date="2014-04" db="EMBL/GenBank/DDBJ databases">
        <authorList>
            <person name="Sears C."/>
            <person name="Carroll K."/>
            <person name="Sack B.R."/>
            <person name="Qadri F."/>
            <person name="Myers L.L."/>
            <person name="Chung G.-T."/>
            <person name="Escheverria P."/>
            <person name="Fraser C.M."/>
            <person name="Sadzewicz L."/>
            <person name="Shefchek K.A."/>
            <person name="Tallon L."/>
            <person name="Das S.P."/>
            <person name="Daugherty S."/>
            <person name="Mongodin E.F."/>
        </authorList>
    </citation>
    <scope>NUCLEOTIDE SEQUENCE [LARGE SCALE GENOMIC DNA]</scope>
    <source>
        <strain evidence="3">3775 SL(B) 10 (iv)</strain>
    </source>
</reference>
<dbReference type="SUPFAM" id="SSF53098">
    <property type="entry name" value="Ribonuclease H-like"/>
    <property type="match status" value="1"/>
</dbReference>
<evidence type="ECO:0000313" key="3">
    <source>
        <dbReference type="Proteomes" id="UP000028134"/>
    </source>
</evidence>
<evidence type="ECO:0000313" key="2">
    <source>
        <dbReference type="EMBL" id="KDS31059.1"/>
    </source>
</evidence>